<sequence length="352" mass="40199">MEAHYTTTMNDIDSPTELINTTDGHDKPGPAYDSKSRIAALSIVFAIGLVGNLLVYVWLYQHRKERNRIQVYMTSLTTTDVLVLFVILIELIQELEGRVWHSSDAACRLFRLYESLALMASSNMVVGIAIDRYHSVIRALKKPLPELWVIGIAWLAALLCSLPQLAVFRKDHITSGTPFCMTGFQKLPKWHIKLYVTYVSLVAFLIPFFIICYTYLRILLRLWLGGGSSLFKNKSKWQRTSRWRTLKMTMVIITAYVLCNVPFFSMQLIRVYVNMENFNMVIYGIFAIFASCNSATNPYVFLFFNVCKSKKGYEKAGSTQQTSLEASNVSTGPRIYRETRLSNGNEKVQQSP</sequence>
<keyword evidence="4 9" id="KW-1133">Transmembrane helix</keyword>
<dbReference type="GO" id="GO:0032870">
    <property type="term" value="P:cellular response to hormone stimulus"/>
    <property type="evidence" value="ECO:0000318"/>
    <property type="project" value="GO_Central"/>
</dbReference>
<dbReference type="InterPro" id="IPR017452">
    <property type="entry name" value="GPCR_Rhodpsn_7TM"/>
</dbReference>
<evidence type="ECO:0000256" key="2">
    <source>
        <dbReference type="ARBA" id="ARBA00022475"/>
    </source>
</evidence>
<dbReference type="Gene3D" id="1.20.1070.10">
    <property type="entry name" value="Rhodopsin 7-helix transmembrane proteins"/>
    <property type="match status" value="1"/>
</dbReference>
<evidence type="ECO:0000256" key="4">
    <source>
        <dbReference type="ARBA" id="ARBA00022989"/>
    </source>
</evidence>
<feature type="transmembrane region" description="Helical" evidence="9">
    <location>
        <begin position="245"/>
        <end position="269"/>
    </location>
</feature>
<keyword evidence="12" id="KW-1185">Reference proteome</keyword>
<evidence type="ECO:0000256" key="6">
    <source>
        <dbReference type="ARBA" id="ARBA00023170"/>
    </source>
</evidence>
<feature type="transmembrane region" description="Helical" evidence="9">
    <location>
        <begin position="147"/>
        <end position="168"/>
    </location>
</feature>
<evidence type="ECO:0000256" key="8">
    <source>
        <dbReference type="SAM" id="MobiDB-lite"/>
    </source>
</evidence>
<feature type="transmembrane region" description="Helical" evidence="9">
    <location>
        <begin position="281"/>
        <end position="304"/>
    </location>
</feature>
<dbReference type="PANTHER" id="PTHR24241:SF83">
    <property type="entry name" value="G-PROTEIN COUPLED RECEPTOR 150-RELATED"/>
    <property type="match status" value="1"/>
</dbReference>
<dbReference type="Pfam" id="PF00001">
    <property type="entry name" value="7tm_1"/>
    <property type="match status" value="1"/>
</dbReference>
<dbReference type="InParanoid" id="A0A7M7GIQ0"/>
<name>A0A7M7GIQ0_STRPU</name>
<evidence type="ECO:0000259" key="10">
    <source>
        <dbReference type="PROSITE" id="PS50262"/>
    </source>
</evidence>
<dbReference type="PROSITE" id="PS00237">
    <property type="entry name" value="G_PROTEIN_RECEP_F1_1"/>
    <property type="match status" value="1"/>
</dbReference>
<accession>A0A7M7GIQ0</accession>
<organism evidence="11 12">
    <name type="scientific">Strongylocentrotus purpuratus</name>
    <name type="common">Purple sea urchin</name>
    <dbReference type="NCBI Taxonomy" id="7668"/>
    <lineage>
        <taxon>Eukaryota</taxon>
        <taxon>Metazoa</taxon>
        <taxon>Echinodermata</taxon>
        <taxon>Eleutherozoa</taxon>
        <taxon>Echinozoa</taxon>
        <taxon>Echinoidea</taxon>
        <taxon>Euechinoidea</taxon>
        <taxon>Echinacea</taxon>
        <taxon>Camarodonta</taxon>
        <taxon>Echinidea</taxon>
        <taxon>Strongylocentrotidae</taxon>
        <taxon>Strongylocentrotus</taxon>
    </lineage>
</organism>
<dbReference type="FunFam" id="1.20.1070.10:FF:000458">
    <property type="entry name" value="G protein-coupled receptor 150"/>
    <property type="match status" value="1"/>
</dbReference>
<comment type="similarity">
    <text evidence="7">Belongs to the G-protein coupled receptor 1 family.</text>
</comment>
<keyword evidence="5 9" id="KW-0472">Membrane</keyword>
<dbReference type="PRINTS" id="PR00237">
    <property type="entry name" value="GPCRRHODOPSN"/>
</dbReference>
<feature type="transmembrane region" description="Helical" evidence="9">
    <location>
        <begin position="38"/>
        <end position="59"/>
    </location>
</feature>
<dbReference type="GO" id="GO:0005886">
    <property type="term" value="C:plasma membrane"/>
    <property type="evidence" value="ECO:0000318"/>
    <property type="project" value="GO_Central"/>
</dbReference>
<dbReference type="OMA" id="RWRTLKM"/>
<feature type="domain" description="G-protein coupled receptors family 1 profile" evidence="10">
    <location>
        <begin position="51"/>
        <end position="301"/>
    </location>
</feature>
<keyword evidence="3 7" id="KW-0812">Transmembrane</keyword>
<evidence type="ECO:0000313" key="11">
    <source>
        <dbReference type="EnsemblMetazoa" id="XP_003726551"/>
    </source>
</evidence>
<dbReference type="OrthoDB" id="5987909at2759"/>
<evidence type="ECO:0000256" key="7">
    <source>
        <dbReference type="RuleBase" id="RU000688"/>
    </source>
</evidence>
<dbReference type="RefSeq" id="XP_003726551.1">
    <property type="nucleotide sequence ID" value="XM_003726503.3"/>
</dbReference>
<evidence type="ECO:0000256" key="5">
    <source>
        <dbReference type="ARBA" id="ARBA00023136"/>
    </source>
</evidence>
<comment type="subcellular location">
    <subcellularLocation>
        <location evidence="1">Cell membrane</location>
        <topology evidence="1">Multi-pass membrane protein</topology>
    </subcellularLocation>
</comment>
<dbReference type="Proteomes" id="UP000007110">
    <property type="component" value="Unassembled WGS sequence"/>
</dbReference>
<dbReference type="GO" id="GO:0007186">
    <property type="term" value="P:G protein-coupled receptor signaling pathway"/>
    <property type="evidence" value="ECO:0000318"/>
    <property type="project" value="GO_Central"/>
</dbReference>
<protein>
    <recommendedName>
        <fullName evidence="10">G-protein coupled receptors family 1 profile domain-containing protein</fullName>
    </recommendedName>
</protein>
<keyword evidence="2" id="KW-1003">Cell membrane</keyword>
<evidence type="ECO:0000256" key="1">
    <source>
        <dbReference type="ARBA" id="ARBA00004651"/>
    </source>
</evidence>
<dbReference type="KEGG" id="spu:578951"/>
<dbReference type="SUPFAM" id="SSF81321">
    <property type="entry name" value="Family A G protein-coupled receptor-like"/>
    <property type="match status" value="1"/>
</dbReference>
<dbReference type="InterPro" id="IPR000276">
    <property type="entry name" value="GPCR_Rhodpsn"/>
</dbReference>
<dbReference type="GO" id="GO:0004930">
    <property type="term" value="F:G protein-coupled receptor activity"/>
    <property type="evidence" value="ECO:0000318"/>
    <property type="project" value="GO_Central"/>
</dbReference>
<feature type="transmembrane region" description="Helical" evidence="9">
    <location>
        <begin position="195"/>
        <end position="224"/>
    </location>
</feature>
<feature type="region of interest" description="Disordered" evidence="8">
    <location>
        <begin position="1"/>
        <end position="26"/>
    </location>
</feature>
<keyword evidence="7" id="KW-0807">Transducer</keyword>
<dbReference type="PANTHER" id="PTHR24241">
    <property type="entry name" value="NEUROPEPTIDE RECEPTOR-RELATED G-PROTEIN COUPLED RECEPTOR"/>
    <property type="match status" value="1"/>
</dbReference>
<reference evidence="12" key="1">
    <citation type="submission" date="2015-02" db="EMBL/GenBank/DDBJ databases">
        <title>Genome sequencing for Strongylocentrotus purpuratus.</title>
        <authorList>
            <person name="Murali S."/>
            <person name="Liu Y."/>
            <person name="Vee V."/>
            <person name="English A."/>
            <person name="Wang M."/>
            <person name="Skinner E."/>
            <person name="Han Y."/>
            <person name="Muzny D.M."/>
            <person name="Worley K.C."/>
            <person name="Gibbs R.A."/>
        </authorList>
    </citation>
    <scope>NUCLEOTIDE SEQUENCE</scope>
</reference>
<keyword evidence="7" id="KW-0297">G-protein coupled receptor</keyword>
<dbReference type="GeneID" id="578951"/>
<evidence type="ECO:0000256" key="3">
    <source>
        <dbReference type="ARBA" id="ARBA00022692"/>
    </source>
</evidence>
<evidence type="ECO:0000256" key="9">
    <source>
        <dbReference type="SAM" id="Phobius"/>
    </source>
</evidence>
<dbReference type="AlphaFoldDB" id="A0A7M7GIQ0"/>
<evidence type="ECO:0000313" key="12">
    <source>
        <dbReference type="Proteomes" id="UP000007110"/>
    </source>
</evidence>
<keyword evidence="6 7" id="KW-0675">Receptor</keyword>
<dbReference type="PROSITE" id="PS50262">
    <property type="entry name" value="G_PROTEIN_RECEP_F1_2"/>
    <property type="match status" value="1"/>
</dbReference>
<reference evidence="11" key="2">
    <citation type="submission" date="2021-01" db="UniProtKB">
        <authorList>
            <consortium name="EnsemblMetazoa"/>
        </authorList>
    </citation>
    <scope>IDENTIFICATION</scope>
</reference>
<proteinExistence type="inferred from homology"/>
<feature type="compositionally biased region" description="Polar residues" evidence="8">
    <location>
        <begin position="1"/>
        <end position="22"/>
    </location>
</feature>
<dbReference type="EnsemblMetazoa" id="XM_003726503">
    <property type="protein sequence ID" value="XP_003726551"/>
    <property type="gene ID" value="LOC578951"/>
</dbReference>